<protein>
    <submittedName>
        <fullName evidence="1">Uncharacterized protein</fullName>
    </submittedName>
</protein>
<dbReference type="KEGG" id="lem:LEN_3968"/>
<gene>
    <name evidence="1" type="ORF">LEN_3968</name>
</gene>
<evidence type="ECO:0000313" key="1">
    <source>
        <dbReference type="EMBL" id="BAV99455.1"/>
    </source>
</evidence>
<dbReference type="AlphaFoldDB" id="A0AAU9AY86"/>
<dbReference type="Proteomes" id="UP000218824">
    <property type="component" value="Chromosome"/>
</dbReference>
<name>A0AAU9AY86_LYSEN</name>
<evidence type="ECO:0000313" key="2">
    <source>
        <dbReference type="Proteomes" id="UP000218824"/>
    </source>
</evidence>
<organism evidence="1 2">
    <name type="scientific">Lysobacter enzymogenes</name>
    <dbReference type="NCBI Taxonomy" id="69"/>
    <lineage>
        <taxon>Bacteria</taxon>
        <taxon>Pseudomonadati</taxon>
        <taxon>Pseudomonadota</taxon>
        <taxon>Gammaproteobacteria</taxon>
        <taxon>Lysobacterales</taxon>
        <taxon>Lysobacteraceae</taxon>
        <taxon>Lysobacter</taxon>
    </lineage>
</organism>
<reference evidence="1 2" key="1">
    <citation type="journal article" date="2017" name="DNA Res.">
        <title>Complete genome sequence and expression profile of the commercial lytic enzyme producer Lysobacter enzymogenes M497-1.</title>
        <authorList>
            <person name="Takami H."/>
            <person name="Toyoda A."/>
            <person name="Uchiyama I."/>
            <person name="Itoh T."/>
            <person name="Takaki Y."/>
            <person name="Arai W."/>
            <person name="Nishi S."/>
            <person name="Kawai M."/>
            <person name="Shinya K."/>
            <person name="Ikeda H."/>
        </authorList>
    </citation>
    <scope>NUCLEOTIDE SEQUENCE [LARGE SCALE GENOMIC DNA]</scope>
    <source>
        <strain evidence="1 2">M497-1</strain>
    </source>
</reference>
<sequence length="270" mass="28112">MSAGAYQPPALPPQPAQAGDIPVELAAAPVDPERVRSHGLAKLGDDSTFYVQAGGGSLLTGLLLGPIGVAINAHNVAKRSEREAAAAGAAGNGLGPVLQGVFAEYNAGAGSGPAAKIAPYIVYVRPKKGESVYPRLSFDVEYAGWSGRYSYHFAPMSLAEFQAGRDAAQSEALAAELVRAGQALLRLFNAEAQHRVGPVQQVRLGSWALNPLFEAGLPMGVRGEFEGRSVVVGQGTPGDHKALLSLMVGTHLMPGDGLRIDKPGEQSQQR</sequence>
<proteinExistence type="predicted"/>
<dbReference type="EMBL" id="AP014940">
    <property type="protein sequence ID" value="BAV99455.1"/>
    <property type="molecule type" value="Genomic_DNA"/>
</dbReference>
<accession>A0AAU9AY86</accession>